<evidence type="ECO:0000313" key="1">
    <source>
        <dbReference type="EMBL" id="KAJ2794364.1"/>
    </source>
</evidence>
<dbReference type="EMBL" id="JANBUN010002537">
    <property type="protein sequence ID" value="KAJ2794364.1"/>
    <property type="molecule type" value="Genomic_DNA"/>
</dbReference>
<accession>A0ACC1KSW2</accession>
<comment type="caution">
    <text evidence="1">The sequence shown here is derived from an EMBL/GenBank/DDBJ whole genome shotgun (WGS) entry which is preliminary data.</text>
</comment>
<evidence type="ECO:0000313" key="2">
    <source>
        <dbReference type="Proteomes" id="UP001140087"/>
    </source>
</evidence>
<keyword evidence="2" id="KW-1185">Reference proteome</keyword>
<feature type="non-terminal residue" evidence="1">
    <location>
        <position position="1"/>
    </location>
</feature>
<reference evidence="1" key="1">
    <citation type="submission" date="2022-07" db="EMBL/GenBank/DDBJ databases">
        <title>Phylogenomic reconstructions and comparative analyses of Kickxellomycotina fungi.</title>
        <authorList>
            <person name="Reynolds N.K."/>
            <person name="Stajich J.E."/>
            <person name="Barry K."/>
            <person name="Grigoriev I.V."/>
            <person name="Crous P."/>
            <person name="Smith M.E."/>
        </authorList>
    </citation>
    <scope>NUCLEOTIDE SEQUENCE</scope>
    <source>
        <strain evidence="1">BCRC 34780</strain>
    </source>
</reference>
<proteinExistence type="predicted"/>
<protein>
    <submittedName>
        <fullName evidence="1">Uncharacterized protein</fullName>
    </submittedName>
</protein>
<dbReference type="Proteomes" id="UP001140087">
    <property type="component" value="Unassembled WGS sequence"/>
</dbReference>
<organism evidence="1 2">
    <name type="scientific">Coemansia helicoidea</name>
    <dbReference type="NCBI Taxonomy" id="1286919"/>
    <lineage>
        <taxon>Eukaryota</taxon>
        <taxon>Fungi</taxon>
        <taxon>Fungi incertae sedis</taxon>
        <taxon>Zoopagomycota</taxon>
        <taxon>Kickxellomycotina</taxon>
        <taxon>Kickxellomycetes</taxon>
        <taxon>Kickxellales</taxon>
        <taxon>Kickxellaceae</taxon>
        <taxon>Coemansia</taxon>
    </lineage>
</organism>
<gene>
    <name evidence="1" type="ORF">H4R21_005527</name>
</gene>
<sequence>FTNALSWAILLVTAFTAASQVYWINQGLLRYDAMLQVPVFYVVWTVFDIIGGGIYFNEFRSFSTVKYVLFALGVAVIFSGVCLLSHRLKAS</sequence>
<name>A0ACC1KSW2_9FUNG</name>